<dbReference type="CDD" id="cd05300">
    <property type="entry name" value="2-Hacid_dh_1"/>
    <property type="match status" value="1"/>
</dbReference>
<dbReference type="SUPFAM" id="SSF51735">
    <property type="entry name" value="NAD(P)-binding Rossmann-fold domains"/>
    <property type="match status" value="1"/>
</dbReference>
<proteinExistence type="predicted"/>
<feature type="domain" description="D-isomer specific 2-hydroxyacid dehydrogenase NAD-binding" evidence="4">
    <location>
        <begin position="149"/>
        <end position="320"/>
    </location>
</feature>
<dbReference type="PANTHER" id="PTHR43333:SF1">
    <property type="entry name" value="D-ISOMER SPECIFIC 2-HYDROXYACID DEHYDROGENASE NAD-BINDING DOMAIN-CONTAINING PROTEIN"/>
    <property type="match status" value="1"/>
</dbReference>
<organism evidence="5 6">
    <name type="scientific">Microlunatus kandeliicorticis</name>
    <dbReference type="NCBI Taxonomy" id="1759536"/>
    <lineage>
        <taxon>Bacteria</taxon>
        <taxon>Bacillati</taxon>
        <taxon>Actinomycetota</taxon>
        <taxon>Actinomycetes</taxon>
        <taxon>Propionibacteriales</taxon>
        <taxon>Propionibacteriaceae</taxon>
        <taxon>Microlunatus</taxon>
    </lineage>
</organism>
<evidence type="ECO:0000313" key="6">
    <source>
        <dbReference type="Proteomes" id="UP000523079"/>
    </source>
</evidence>
<dbReference type="InterPro" id="IPR006140">
    <property type="entry name" value="D-isomer_DH_NAD-bd"/>
</dbReference>
<evidence type="ECO:0000256" key="1">
    <source>
        <dbReference type="ARBA" id="ARBA00023002"/>
    </source>
</evidence>
<dbReference type="RefSeq" id="WP_328823720.1">
    <property type="nucleotide sequence ID" value="NZ_JACGWT010000002.1"/>
</dbReference>
<evidence type="ECO:0000259" key="4">
    <source>
        <dbReference type="Pfam" id="PF02826"/>
    </source>
</evidence>
<dbReference type="Gene3D" id="3.40.50.720">
    <property type="entry name" value="NAD(P)-binding Rossmann-like Domain"/>
    <property type="match status" value="2"/>
</dbReference>
<dbReference type="GO" id="GO:0016616">
    <property type="term" value="F:oxidoreductase activity, acting on the CH-OH group of donors, NAD or NADP as acceptor"/>
    <property type="evidence" value="ECO:0007669"/>
    <property type="project" value="UniProtKB-ARBA"/>
</dbReference>
<name>A0A7W3P5T1_9ACTN</name>
<comment type="caution">
    <text evidence="5">The sequence shown here is derived from an EMBL/GenBank/DDBJ whole genome shotgun (WGS) entry which is preliminary data.</text>
</comment>
<dbReference type="PANTHER" id="PTHR43333">
    <property type="entry name" value="2-HACID_DH_C DOMAIN-CONTAINING PROTEIN"/>
    <property type="match status" value="1"/>
</dbReference>
<feature type="compositionally biased region" description="Basic and acidic residues" evidence="3">
    <location>
        <begin position="50"/>
        <end position="65"/>
    </location>
</feature>
<feature type="region of interest" description="Disordered" evidence="3">
    <location>
        <begin position="45"/>
        <end position="65"/>
    </location>
</feature>
<keyword evidence="2" id="KW-0520">NAD</keyword>
<reference evidence="5 6" key="1">
    <citation type="submission" date="2020-07" db="EMBL/GenBank/DDBJ databases">
        <title>Sequencing the genomes of 1000 actinobacteria strains.</title>
        <authorList>
            <person name="Klenk H.-P."/>
        </authorList>
    </citation>
    <scope>NUCLEOTIDE SEQUENCE [LARGE SCALE GENOMIC DNA]</scope>
    <source>
        <strain evidence="5 6">DSM 100723</strain>
    </source>
</reference>
<gene>
    <name evidence="5" type="ORF">FHX74_001807</name>
</gene>
<dbReference type="Proteomes" id="UP000523079">
    <property type="component" value="Unassembled WGS sequence"/>
</dbReference>
<dbReference type="EMBL" id="JACGWT010000002">
    <property type="protein sequence ID" value="MBA8794202.1"/>
    <property type="molecule type" value="Genomic_DNA"/>
</dbReference>
<dbReference type="InterPro" id="IPR036291">
    <property type="entry name" value="NAD(P)-bd_dom_sf"/>
</dbReference>
<keyword evidence="1" id="KW-0560">Oxidoreductase</keyword>
<dbReference type="PROSITE" id="PS00671">
    <property type="entry name" value="D_2_HYDROXYACID_DH_3"/>
    <property type="match status" value="1"/>
</dbReference>
<evidence type="ECO:0000313" key="5">
    <source>
        <dbReference type="EMBL" id="MBA8794202.1"/>
    </source>
</evidence>
<dbReference type="AlphaFoldDB" id="A0A7W3P5T1"/>
<sequence length="357" mass="38394">MSTDSRPADDRRLRVVVASPLPDELCRLITDREPRVELVVDQELMPPMRHPGDHGGDPDFRRSDDQQRRFEQLVDSAEALYGIPDEKPDQLARTVRANPGLRWVQTMAAGGGASVKAAGLDPDELDRVTFTTSAGVHGGTLAEFALFGVLAGAKDLPRLQADQRDRRWAGRWIMRQVSELTVLVVGLGGIGREVAAKLDALGATVIGSRRGDEPVEHVHRLVKPDALAAVVGEVDAIVITLPGTAATEKLISAEVLAAVKPDTVLVNVGRGTVIDEEALVPALSDGRISFAALDVFATESLPEQSPLWGLPNVVVSPHTAALNGAEDRRIAELFARNATRLLDGEPMINAVDTVDFY</sequence>
<keyword evidence="6" id="KW-1185">Reference proteome</keyword>
<dbReference type="GO" id="GO:0051287">
    <property type="term" value="F:NAD binding"/>
    <property type="evidence" value="ECO:0007669"/>
    <property type="project" value="InterPro"/>
</dbReference>
<evidence type="ECO:0000256" key="3">
    <source>
        <dbReference type="SAM" id="MobiDB-lite"/>
    </source>
</evidence>
<protein>
    <submittedName>
        <fullName evidence="5">Phosphoglycerate dehydrogenase-like enzyme</fullName>
    </submittedName>
</protein>
<accession>A0A7W3P5T1</accession>
<evidence type="ECO:0000256" key="2">
    <source>
        <dbReference type="ARBA" id="ARBA00023027"/>
    </source>
</evidence>
<dbReference type="Pfam" id="PF02826">
    <property type="entry name" value="2-Hacid_dh_C"/>
    <property type="match status" value="1"/>
</dbReference>
<dbReference type="InterPro" id="IPR029753">
    <property type="entry name" value="D-isomer_DH_CS"/>
</dbReference>